<feature type="domain" description="SLH" evidence="3">
    <location>
        <begin position="1340"/>
        <end position="1396"/>
    </location>
</feature>
<feature type="chain" id="PRO_5027664152" description="SLH domain-containing protein" evidence="2">
    <location>
        <begin position="27"/>
        <end position="1515"/>
    </location>
</feature>
<evidence type="ECO:0000256" key="2">
    <source>
        <dbReference type="SAM" id="SignalP"/>
    </source>
</evidence>
<feature type="compositionally biased region" description="Basic and acidic residues" evidence="1">
    <location>
        <begin position="1203"/>
        <end position="1217"/>
    </location>
</feature>
<dbReference type="Pfam" id="PF00395">
    <property type="entry name" value="SLH"/>
    <property type="match status" value="3"/>
</dbReference>
<sequence length="1515" mass="168181">MANKRMISFLLALTMMLGICANPAFAASSVPGERKEVNYEIQEIDGKTYKVYKVSELGLKNPEKLLAPKYRNRAAGDPMEDWVKVKLISNTVGLTLGNDFNFKVYVALKKDDTEIAEATINPTEEDVENQVYHFVKTDKYDENNPDHQDPDKWYLIVPTDFRYEIRLEVGDGGNFTTETVTITVAQRAMPLYKAVWFTNNTEEQKPTVKATYYDGKNRPHEVDLNKNELAPNEYKSVSNEGGELYVSQKRVIVKDENKGTIPRQDFLVSDMKGAALWRLIIDQNGEKKTKGTIEDGDTKYHFNITGDYKTPFVATMREELNVKFDPNGATFDQAVKTEQAIGHSMKIGEAFGDLEAVKVPTKDQISNIPQKDNKDQDFIGWVVDEANKDLDFSNGQNRDKLVDPNGYEVKDNITFYAVYAPKDQGKVAIQYVDEKGNAIDDKYKIKGEDYPEYAEGNKGEDLEASKVHEPKFIGYKRTADPIDVTGKTYKSEQIETVEVKYEKLPDIIPEKKDGKDNPDVTPDVKEHYAKVTYQVAAADAEKAKLQLDGNDATSPLVYYVNPLEGKKISDVANVKAVSKDNNFYKVDANDMWTYDPESISGTDQVISQARDEQDNVVKTEITLTAKVADKIAAKFVDKLDPETIKVWVGDTIDWKKGVKLKEANEELQKILDAEDTKVTDESNRNSDAANLPNGEEGNLKVTFSDGSSLVVNDQMLYVAPHKNDDNTNLPKDAVKVEFKIGEGVTGTEKTMYVKPGTDVKSDAPEVSLKEGYKDFKWYKGNEVAKDEDFKVSSEAIFTAKAGQTDAQKYGDQLKAQDIVKWVGDKVDWKDGVKPIEGATFKKVEDLSNRSTAKAGVFPGKLKVTFGDDSTKEIDGQRLIVRDKKGDKVTPNENDPGTYPKDALEVKFVAGKGIKALDPANKVMVLKSGETLEAVDYPAVTVKDGFKTKADKTDYYDVEPGVITEAKTITASTTELGKGTAVVKFVDTEGKALDPKGDAKLQLAGQSYDQSFSGQEGVAITYDKSKAPKILGYEFTNEDPVINPANFEEGKEATITLKYKKLADVIPGEGNTKPDGYVTVKFTAQKGAKLTGETTYYVNPKAGKTFADTKAPTVESTDAKKYEVKTGKDLWKPELDETKTITKDSSFEAQVIELGKPVVNYPDVDLEKGGSKDVTPEIKDNKGNPQKPTKTPEILDENNQPVKPGEDGKITVGDPDKGIKITPKEDGTITVEVPKNYDGPNTIEVPVQVTIPGEDEPIKTTLKIKVIENKPEEPKPVEPKKRDDYINLVPVGEEKVKPVTDVHAIYLYGYPGNTVQPQGNMTRAEAAAMVARLKNLDMSDTSKPDFKDVESKWYNSAINAVVKAGLMKGYPDGTFAPNGKITRAEFAQLIKGIDLANSAELPFTDVAGHWGIGAISQAYANKRIAGYPDNTFRPNNDITRAEAVTILNNLFDRKVDETGLAGVRGDIVEFKDLSRSHWAYYEIVEASNTHEFYRQKDGEVTEAWVRVLKTWNDFLN</sequence>
<feature type="compositionally biased region" description="Basic and acidic residues" evidence="1">
    <location>
        <begin position="1164"/>
        <end position="1181"/>
    </location>
</feature>
<dbReference type="EMBL" id="CAIJCS010000009">
    <property type="protein sequence ID" value="CAC9923794.1"/>
    <property type="molecule type" value="Genomic_DNA"/>
</dbReference>
<comment type="caution">
    <text evidence="4">The sequence shown here is derived from an EMBL/GenBank/DDBJ whole genome shotgun (WGS) entry which is preliminary data.</text>
</comment>
<protein>
    <recommendedName>
        <fullName evidence="3">SLH domain-containing protein</fullName>
    </recommendedName>
</protein>
<dbReference type="PANTHER" id="PTHR43308">
    <property type="entry name" value="OUTER MEMBRANE PROTEIN ALPHA-RELATED"/>
    <property type="match status" value="1"/>
</dbReference>
<dbReference type="RefSeq" id="WP_246285862.1">
    <property type="nucleotide sequence ID" value="NZ_CAIJCS010000009.1"/>
</dbReference>
<organism evidence="4 5">
    <name type="scientific">Aedoeadaptatus nemausensis</name>
    <dbReference type="NCBI Taxonomy" id="2582829"/>
    <lineage>
        <taxon>Bacteria</taxon>
        <taxon>Bacillati</taxon>
        <taxon>Bacillota</taxon>
        <taxon>Tissierellia</taxon>
        <taxon>Tissierellales</taxon>
        <taxon>Peptoniphilaceae</taxon>
        <taxon>Aedoeadaptatus</taxon>
    </lineage>
</organism>
<reference evidence="4 5" key="1">
    <citation type="submission" date="2020-06" db="EMBL/GenBank/DDBJ databases">
        <authorList>
            <person name="Criscuolo A."/>
        </authorList>
    </citation>
    <scope>NUCLEOTIDE SEQUENCE [LARGE SCALE GENOMIC DNA]</scope>
    <source>
        <strain evidence="4">1804121828</strain>
    </source>
</reference>
<evidence type="ECO:0000313" key="5">
    <source>
        <dbReference type="Proteomes" id="UP000586454"/>
    </source>
</evidence>
<evidence type="ECO:0000259" key="3">
    <source>
        <dbReference type="PROSITE" id="PS51272"/>
    </source>
</evidence>
<dbReference type="InterPro" id="IPR051465">
    <property type="entry name" value="Cell_Envelope_Struct_Comp"/>
</dbReference>
<keyword evidence="5" id="KW-1185">Reference proteome</keyword>
<evidence type="ECO:0000256" key="1">
    <source>
        <dbReference type="SAM" id="MobiDB-lite"/>
    </source>
</evidence>
<feature type="signal peptide" evidence="2">
    <location>
        <begin position="1"/>
        <end position="26"/>
    </location>
</feature>
<dbReference type="Proteomes" id="UP000586454">
    <property type="component" value="Unassembled WGS sequence"/>
</dbReference>
<keyword evidence="2" id="KW-0732">Signal</keyword>
<gene>
    <name evidence="4" type="ORF">PEPNEM18_00189</name>
</gene>
<dbReference type="PANTHER" id="PTHR43308:SF5">
    <property type="entry name" value="S-LAYER PROTEIN _ PEPTIDOGLYCAN ENDO-BETA-N-ACETYLGLUCOSAMINIDASE"/>
    <property type="match status" value="1"/>
</dbReference>
<feature type="domain" description="SLH" evidence="3">
    <location>
        <begin position="1397"/>
        <end position="1460"/>
    </location>
</feature>
<feature type="region of interest" description="Disordered" evidence="1">
    <location>
        <begin position="678"/>
        <end position="698"/>
    </location>
</feature>
<proteinExistence type="predicted"/>
<feature type="region of interest" description="Disordered" evidence="1">
    <location>
        <begin position="1161"/>
        <end position="1217"/>
    </location>
</feature>
<accession>A0A6V6XYW7</accession>
<dbReference type="PROSITE" id="PS51272">
    <property type="entry name" value="SLH"/>
    <property type="match status" value="2"/>
</dbReference>
<evidence type="ECO:0000313" key="4">
    <source>
        <dbReference type="EMBL" id="CAC9923794.1"/>
    </source>
</evidence>
<name>A0A6V6XYW7_9FIRM</name>
<dbReference type="InterPro" id="IPR001119">
    <property type="entry name" value="SLH_dom"/>
</dbReference>